<evidence type="ECO:0000313" key="2">
    <source>
        <dbReference type="Proteomes" id="UP000007952"/>
    </source>
</evidence>
<protein>
    <submittedName>
        <fullName evidence="1">Uncharacterized protein</fullName>
    </submittedName>
</protein>
<dbReference type="STRING" id="859194.MHF_1434"/>
<dbReference type="EMBL" id="CP002808">
    <property type="protein sequence ID" value="AEG73668.1"/>
    <property type="molecule type" value="Genomic_DNA"/>
</dbReference>
<sequence length="209" mass="23002">MNKALMFSLAGVTGVGASGLLAVNHMKNKNSIRNKFPKSLIGEKDDGIWVARVKSLVAQGSSPFNEKLKKVKATPLASNEPTEESKALLKKACQEIYDSYFSGEDSNEFKDLKSFCSKNNKDVAPQDKWFTEDTTSSAGTKWSARLTALKGHSGSLVQKLKDLQSKITETNSHTKENATALKNWCDSIASDMYVDDLGYSNMVLFCRES</sequence>
<reference key="2">
    <citation type="submission" date="2011-05" db="EMBL/GenBank/DDBJ databases">
        <title>The Genome of Mycoplasma haemofelis Strain Ohio2, a pathogenic hemoplasma of the cat.</title>
        <authorList>
            <person name="Santos A.P."/>
            <person name="Guimaraes A.M.S."/>
            <person name="SanMiguel P.J."/>
            <person name="Martin S.W."/>
            <person name="Messick J.B."/>
        </authorList>
    </citation>
    <scope>NUCLEOTIDE SEQUENCE</scope>
    <source>
        <strain>Ohio2</strain>
    </source>
</reference>
<dbReference type="HOGENOM" id="CLU_096783_0_0_14"/>
<proteinExistence type="predicted"/>
<reference evidence="1 2" key="1">
    <citation type="journal article" date="2011" name="J. Bacteriol.">
        <title>Complete genome sequences of two hemotropic Mycoplasmas, Mycoplasma haemofelis strain Ohio2 and Mycoplasma suis strain Illinois.</title>
        <authorList>
            <person name="Messick J.B."/>
            <person name="Santos A.P."/>
            <person name="Guimaraes A.M."/>
        </authorList>
    </citation>
    <scope>NUCLEOTIDE SEQUENCE [LARGE SCALE GENOMIC DNA]</scope>
    <source>
        <strain evidence="1 2">Ohio2</strain>
    </source>
</reference>
<name>F6FGN0_MYCHI</name>
<dbReference type="BioCyc" id="MHAE859194:G1GR7-1429-MONOMER"/>
<dbReference type="KEGG" id="mhf:MHF_1434"/>
<dbReference type="Proteomes" id="UP000007952">
    <property type="component" value="Chromosome"/>
</dbReference>
<accession>F6FGN0</accession>
<dbReference type="AlphaFoldDB" id="F6FGN0"/>
<gene>
    <name evidence="1" type="ordered locus">MHF_1434</name>
</gene>
<organism evidence="1 2">
    <name type="scientific">Mycoplasma haemofelis (strain Ohio2)</name>
    <dbReference type="NCBI Taxonomy" id="859194"/>
    <lineage>
        <taxon>Bacteria</taxon>
        <taxon>Bacillati</taxon>
        <taxon>Mycoplasmatota</taxon>
        <taxon>Mollicutes</taxon>
        <taxon>Mycoplasmataceae</taxon>
        <taxon>Mycoplasma</taxon>
    </lineage>
</organism>
<evidence type="ECO:0000313" key="1">
    <source>
        <dbReference type="EMBL" id="AEG73668.1"/>
    </source>
</evidence>